<feature type="compositionally biased region" description="Low complexity" evidence="1">
    <location>
        <begin position="406"/>
        <end position="415"/>
    </location>
</feature>
<name>A0A498SGI4_ACAVI</name>
<reference evidence="2 3" key="1">
    <citation type="submission" date="2018-08" db="EMBL/GenBank/DDBJ databases">
        <authorList>
            <person name="Laetsch R D."/>
            <person name="Stevens L."/>
            <person name="Kumar S."/>
            <person name="Blaxter L. M."/>
        </authorList>
    </citation>
    <scope>NUCLEOTIDE SEQUENCE [LARGE SCALE GENOMIC DNA]</scope>
</reference>
<feature type="compositionally biased region" description="Polar residues" evidence="1">
    <location>
        <begin position="384"/>
        <end position="397"/>
    </location>
</feature>
<sequence length="423" mass="47626">MDDNLADYRRFCANRLKRLERCKKTKSFCNLDEEIPHQFVNSGSDLMLRGSEIVPSSYGGGSIAFSRRSENIALSSVKSETVPFCLGTSTFCSESNTPSVTDNARFRSTEIFSMDVIPSITETNLTQPSSIADSRLQINRKCAPVTSNFTESDSGGNNNPSLCPSLITAPKTVASKTSILSTKKPELEKRTAVNSDNNYIDSNRSTQKNFELLREKMISLMENDVRLLQQLLALGDSIQELKSRSQANRCSRLSLNSLEEENDDDEEWWCNDRMKTTFDNSISAITNLYVDDEPKENQNKQYFSRKNSVLRIPIPPKSCNRMSTNEKLHRRLSRLSQHCEQLHQQQIENLSQTENDTISRRDLTYPTSCQPKPFPSTRTTMKQTFGTTDTRISNGSIDSGIRDESCSSSSAGSLSPFLKDEKC</sequence>
<organism evidence="2 3">
    <name type="scientific">Acanthocheilonema viteae</name>
    <name type="common">Filarial nematode worm</name>
    <name type="synonym">Dipetalonema viteae</name>
    <dbReference type="NCBI Taxonomy" id="6277"/>
    <lineage>
        <taxon>Eukaryota</taxon>
        <taxon>Metazoa</taxon>
        <taxon>Ecdysozoa</taxon>
        <taxon>Nematoda</taxon>
        <taxon>Chromadorea</taxon>
        <taxon>Rhabditida</taxon>
        <taxon>Spirurina</taxon>
        <taxon>Spiruromorpha</taxon>
        <taxon>Filarioidea</taxon>
        <taxon>Onchocercidae</taxon>
        <taxon>Acanthocheilonema</taxon>
    </lineage>
</organism>
<evidence type="ECO:0000313" key="2">
    <source>
        <dbReference type="EMBL" id="VBB27712.1"/>
    </source>
</evidence>
<evidence type="ECO:0000313" key="3">
    <source>
        <dbReference type="Proteomes" id="UP000276991"/>
    </source>
</evidence>
<evidence type="ECO:0000256" key="1">
    <source>
        <dbReference type="SAM" id="MobiDB-lite"/>
    </source>
</evidence>
<accession>A0A498SGI4</accession>
<dbReference type="OrthoDB" id="6508726at2759"/>
<keyword evidence="3" id="KW-1185">Reference proteome</keyword>
<dbReference type="AlphaFoldDB" id="A0A498SGI4"/>
<proteinExistence type="predicted"/>
<dbReference type="Proteomes" id="UP000276991">
    <property type="component" value="Unassembled WGS sequence"/>
</dbReference>
<feature type="region of interest" description="Disordered" evidence="1">
    <location>
        <begin position="384"/>
        <end position="423"/>
    </location>
</feature>
<gene>
    <name evidence="2" type="ORF">NAV_LOCUS2542</name>
</gene>
<dbReference type="EMBL" id="UPTC01000272">
    <property type="protein sequence ID" value="VBB27712.1"/>
    <property type="molecule type" value="Genomic_DNA"/>
</dbReference>
<protein>
    <submittedName>
        <fullName evidence="2">Uncharacterized protein</fullName>
    </submittedName>
</protein>